<proteinExistence type="predicted"/>
<evidence type="ECO:0000313" key="3">
    <source>
        <dbReference type="Proteomes" id="UP000324194"/>
    </source>
</evidence>
<reference evidence="2 3" key="1">
    <citation type="submission" date="2019-08" db="EMBL/GenBank/DDBJ databases">
        <authorList>
            <person name="Guy L."/>
        </authorList>
    </citation>
    <scope>NUCLEOTIDE SEQUENCE [LARGE SCALE GENOMIC DNA]</scope>
    <source>
        <strain evidence="2 3">SGT-108</strain>
    </source>
</reference>
<feature type="signal peptide" evidence="1">
    <location>
        <begin position="1"/>
        <end position="19"/>
    </location>
</feature>
<name>A0A5E4PIV4_9COXI</name>
<gene>
    <name evidence="2" type="ORF">AQUSIP_15320</name>
</gene>
<protein>
    <submittedName>
        <fullName evidence="2">Uncharacterized protein</fullName>
    </submittedName>
</protein>
<organism evidence="2 3">
    <name type="scientific">Aquicella siphonis</name>
    <dbReference type="NCBI Taxonomy" id="254247"/>
    <lineage>
        <taxon>Bacteria</taxon>
        <taxon>Pseudomonadati</taxon>
        <taxon>Pseudomonadota</taxon>
        <taxon>Gammaproteobacteria</taxon>
        <taxon>Legionellales</taxon>
        <taxon>Coxiellaceae</taxon>
        <taxon>Aquicella</taxon>
    </lineage>
</organism>
<keyword evidence="1" id="KW-0732">Signal</keyword>
<sequence>MRLIIMTAVAMLASSLTFADTASSGSGKSSTQLKALGSAFRSHSTVVPTINPNDITMGYAGEDVARKITTAAQIAL</sequence>
<keyword evidence="3" id="KW-1185">Reference proteome</keyword>
<dbReference type="Proteomes" id="UP000324194">
    <property type="component" value="Chromosome 1"/>
</dbReference>
<accession>A0A5E4PIV4</accession>
<dbReference type="KEGG" id="asip:AQUSIP_15320"/>
<dbReference type="AlphaFoldDB" id="A0A5E4PIV4"/>
<dbReference type="EMBL" id="LR699119">
    <property type="protein sequence ID" value="VVC76226.1"/>
    <property type="molecule type" value="Genomic_DNA"/>
</dbReference>
<feature type="chain" id="PRO_5023033571" evidence="1">
    <location>
        <begin position="20"/>
        <end position="76"/>
    </location>
</feature>
<evidence type="ECO:0000256" key="1">
    <source>
        <dbReference type="SAM" id="SignalP"/>
    </source>
</evidence>
<evidence type="ECO:0000313" key="2">
    <source>
        <dbReference type="EMBL" id="VVC76226.1"/>
    </source>
</evidence>